<accession>A0A7X6D3C5</accession>
<dbReference type="SUPFAM" id="SSF48264">
    <property type="entry name" value="Cytochrome P450"/>
    <property type="match status" value="1"/>
</dbReference>
<comment type="caution">
    <text evidence="3">The sequence shown here is derived from an EMBL/GenBank/DDBJ whole genome shotgun (WGS) entry which is preliminary data.</text>
</comment>
<organism evidence="3 4">
    <name type="scientific">Streptomyces lonarensis</name>
    <dbReference type="NCBI Taxonomy" id="700599"/>
    <lineage>
        <taxon>Bacteria</taxon>
        <taxon>Bacillati</taxon>
        <taxon>Actinomycetota</taxon>
        <taxon>Actinomycetes</taxon>
        <taxon>Kitasatosporales</taxon>
        <taxon>Streptomycetaceae</taxon>
        <taxon>Streptomyces</taxon>
    </lineage>
</organism>
<dbReference type="InterPro" id="IPR002397">
    <property type="entry name" value="Cyt_P450_B"/>
</dbReference>
<feature type="region of interest" description="Disordered" evidence="2">
    <location>
        <begin position="1"/>
        <end position="39"/>
    </location>
</feature>
<evidence type="ECO:0000313" key="3">
    <source>
        <dbReference type="EMBL" id="NJQ07417.1"/>
    </source>
</evidence>
<dbReference type="PROSITE" id="PS00086">
    <property type="entry name" value="CYTOCHROME_P450"/>
    <property type="match status" value="1"/>
</dbReference>
<proteinExistence type="inferred from homology"/>
<protein>
    <submittedName>
        <fullName evidence="3">Cytochrome P450</fullName>
    </submittedName>
</protein>
<comment type="similarity">
    <text evidence="1">Belongs to the cytochrome P450 family.</text>
</comment>
<dbReference type="InterPro" id="IPR036396">
    <property type="entry name" value="Cyt_P450_sf"/>
</dbReference>
<dbReference type="EMBL" id="JAAVJD010000158">
    <property type="protein sequence ID" value="NJQ07417.1"/>
    <property type="molecule type" value="Genomic_DNA"/>
</dbReference>
<dbReference type="Gene3D" id="1.10.630.10">
    <property type="entry name" value="Cytochrome P450"/>
    <property type="match status" value="1"/>
</dbReference>
<dbReference type="RefSeq" id="WP_167972389.1">
    <property type="nucleotide sequence ID" value="NZ_BHZG01000054.1"/>
</dbReference>
<dbReference type="GO" id="GO:0004497">
    <property type="term" value="F:monooxygenase activity"/>
    <property type="evidence" value="ECO:0007669"/>
    <property type="project" value="InterPro"/>
</dbReference>
<dbReference type="GO" id="GO:0005506">
    <property type="term" value="F:iron ion binding"/>
    <property type="evidence" value="ECO:0007669"/>
    <property type="project" value="InterPro"/>
</dbReference>
<dbReference type="AlphaFoldDB" id="A0A7X6D3C5"/>
<keyword evidence="4" id="KW-1185">Reference proteome</keyword>
<evidence type="ECO:0000256" key="2">
    <source>
        <dbReference type="SAM" id="MobiDB-lite"/>
    </source>
</evidence>
<dbReference type="PRINTS" id="PR00359">
    <property type="entry name" value="BP450"/>
</dbReference>
<dbReference type="GO" id="GO:0016705">
    <property type="term" value="F:oxidoreductase activity, acting on paired donors, with incorporation or reduction of molecular oxygen"/>
    <property type="evidence" value="ECO:0007669"/>
    <property type="project" value="InterPro"/>
</dbReference>
<evidence type="ECO:0000256" key="1">
    <source>
        <dbReference type="ARBA" id="ARBA00010617"/>
    </source>
</evidence>
<dbReference type="GO" id="GO:0020037">
    <property type="term" value="F:heme binding"/>
    <property type="evidence" value="ECO:0007669"/>
    <property type="project" value="InterPro"/>
</dbReference>
<evidence type="ECO:0000313" key="4">
    <source>
        <dbReference type="Proteomes" id="UP000578686"/>
    </source>
</evidence>
<name>A0A7X6D3C5_9ACTN</name>
<sequence>MTTDPSGGQCPAHRSVNDTAGHAATATQEPPPDHPLPIFGTEFSANPRATYERLRAQGPIAPVEISPGVYGYLTTTYRSALYLLRNTPNRFAKNPRHWQALREGHVPADSPAAMMMGPRDNALWMDGPAHARHRRAITGSLEKVDTHALADTVTAIADQLIDTFCADGRADLVPRYADPLPMMTLIKLFGCPDELGHRIVQAIGQLFDGTDAAQASANVHASNLELVYLKRREPADDVTSWLLQHEAGLDDEEMIQTILLVIGAATTPSSNLIMNGLLRMITDSRFAGNVHDGVQPVSDAVDEVLWNDPPMANYSPLYALGYQTYEGITIHPGYPVLVSFAAANSDPALGMAPGSRAGNRGHLAFSAGVHACPAPDLARIITETAIERILDRLQPLTFAGDISRRPGTYHSGLTELLVHFQPTSPLASSER</sequence>
<reference evidence="3 4" key="1">
    <citation type="submission" date="2020-03" db="EMBL/GenBank/DDBJ databases">
        <title>Draft genome of Streptomyces sp. ventii, isolated from the Axial Seamount in the Pacific Ocean, and resequencing of the two type strains Streptomyces lonarensis strain NCL 716 and Streptomyces bohaiensis strain 11A07.</title>
        <authorList>
            <person name="Loughran R.M."/>
            <person name="Pfannmuller K.M."/>
            <person name="Wasson B.J."/>
            <person name="Deadmond M.C."/>
            <person name="Paddock B.E."/>
            <person name="Koyack M.J."/>
            <person name="Gallegos D.A."/>
            <person name="Mitchell E.A."/>
            <person name="Ushijima B."/>
            <person name="Saw J.H."/>
            <person name="Mcphail K.L."/>
            <person name="Videau P."/>
        </authorList>
    </citation>
    <scope>NUCLEOTIDE SEQUENCE [LARGE SCALE GENOMIC DNA]</scope>
    <source>
        <strain evidence="3 4">NCL716</strain>
    </source>
</reference>
<dbReference type="PANTHER" id="PTHR46696:SF1">
    <property type="entry name" value="CYTOCHROME P450 YJIB-RELATED"/>
    <property type="match status" value="1"/>
</dbReference>
<gene>
    <name evidence="3" type="ORF">HCN56_17945</name>
</gene>
<dbReference type="InterPro" id="IPR017972">
    <property type="entry name" value="Cyt_P450_CS"/>
</dbReference>
<dbReference type="Proteomes" id="UP000578686">
    <property type="component" value="Unassembled WGS sequence"/>
</dbReference>
<dbReference type="PANTHER" id="PTHR46696">
    <property type="entry name" value="P450, PUTATIVE (EUROFUNG)-RELATED"/>
    <property type="match status" value="1"/>
</dbReference>